<evidence type="ECO:0008006" key="4">
    <source>
        <dbReference type="Google" id="ProtNLM"/>
    </source>
</evidence>
<gene>
    <name evidence="2" type="ORF">PWYN_02355</name>
</gene>
<dbReference type="InterPro" id="IPR021315">
    <property type="entry name" value="Gap/Sap"/>
</dbReference>
<reference evidence="2 3" key="2">
    <citation type="submission" date="2014-10" db="EMBL/GenBank/DDBJ databases">
        <title>Comparative genomics of the Paenibacillus odorifer group.</title>
        <authorList>
            <person name="Tsai Y.-C."/>
            <person name="Martin N."/>
            <person name="Korlach J."/>
            <person name="Wiedmann M."/>
        </authorList>
    </citation>
    <scope>NUCLEOTIDE SEQUENCE [LARGE SCALE GENOMIC DNA]</scope>
    <source>
        <strain evidence="2 3">DSM 18334</strain>
    </source>
</reference>
<evidence type="ECO:0000256" key="1">
    <source>
        <dbReference type="SAM" id="Phobius"/>
    </source>
</evidence>
<name>A0A098MER1_9BACL</name>
<feature type="transmembrane region" description="Helical" evidence="1">
    <location>
        <begin position="40"/>
        <end position="59"/>
    </location>
</feature>
<dbReference type="RefSeq" id="WP_036647888.1">
    <property type="nucleotide sequence ID" value="NZ_JQCR01000001.1"/>
</dbReference>
<evidence type="ECO:0000313" key="2">
    <source>
        <dbReference type="EMBL" id="KGE21019.1"/>
    </source>
</evidence>
<comment type="caution">
    <text evidence="2">The sequence shown here is derived from an EMBL/GenBank/DDBJ whole genome shotgun (WGS) entry which is preliminary data.</text>
</comment>
<sequence length="234" mass="26082">MIQLIIALVTLGFIDCLNPATIATLIILIPMVKNLKYSVIFIWGTFITYFIVGISFYYGINKLIKSFIVGLITRYTFEISILGIILGLVLLGVGVKFSIKVIKIIKKKESIKEVNFIKIENVTPKAIIGLAIISTLSDAPTAIPYIGFISVLLAKELSLLVVISILAIYCIIYIMPMLVIYFSYKKFKDKFQAIEIKTKDLINKASVYSIPVICFIGAMWILSESVVALIGFVH</sequence>
<keyword evidence="1" id="KW-0812">Transmembrane</keyword>
<keyword evidence="1" id="KW-1133">Transmembrane helix</keyword>
<reference evidence="2 3" key="1">
    <citation type="submission" date="2014-08" db="EMBL/GenBank/DDBJ databases">
        <authorList>
            <person name="den Bakker H.C."/>
        </authorList>
    </citation>
    <scope>NUCLEOTIDE SEQUENCE [LARGE SCALE GENOMIC DNA]</scope>
    <source>
        <strain evidence="2 3">DSM 18334</strain>
    </source>
</reference>
<feature type="transmembrane region" description="Helical" evidence="1">
    <location>
        <begin position="6"/>
        <end position="28"/>
    </location>
</feature>
<dbReference type="Proteomes" id="UP000029734">
    <property type="component" value="Unassembled WGS sequence"/>
</dbReference>
<dbReference type="OrthoDB" id="2193865at2"/>
<evidence type="ECO:0000313" key="3">
    <source>
        <dbReference type="Proteomes" id="UP000029734"/>
    </source>
</evidence>
<dbReference type="EMBL" id="JQCR01000001">
    <property type="protein sequence ID" value="KGE21019.1"/>
    <property type="molecule type" value="Genomic_DNA"/>
</dbReference>
<feature type="transmembrane region" description="Helical" evidence="1">
    <location>
        <begin position="127"/>
        <end position="153"/>
    </location>
</feature>
<proteinExistence type="predicted"/>
<dbReference type="Pfam" id="PF11139">
    <property type="entry name" value="SfLAP"/>
    <property type="match status" value="1"/>
</dbReference>
<dbReference type="eggNOG" id="ENOG5032VK2">
    <property type="taxonomic scope" value="Bacteria"/>
</dbReference>
<keyword evidence="1" id="KW-0472">Membrane</keyword>
<feature type="transmembrane region" description="Helical" evidence="1">
    <location>
        <begin position="79"/>
        <end position="99"/>
    </location>
</feature>
<protein>
    <recommendedName>
        <fullName evidence="4">Sap-like sulfolipid-1-addressing protein</fullName>
    </recommendedName>
</protein>
<organism evidence="2 3">
    <name type="scientific">Paenibacillus wynnii</name>
    <dbReference type="NCBI Taxonomy" id="268407"/>
    <lineage>
        <taxon>Bacteria</taxon>
        <taxon>Bacillati</taxon>
        <taxon>Bacillota</taxon>
        <taxon>Bacilli</taxon>
        <taxon>Bacillales</taxon>
        <taxon>Paenibacillaceae</taxon>
        <taxon>Paenibacillus</taxon>
    </lineage>
</organism>
<feature type="transmembrane region" description="Helical" evidence="1">
    <location>
        <begin position="159"/>
        <end position="184"/>
    </location>
</feature>
<accession>A0A098MER1</accession>
<keyword evidence="3" id="KW-1185">Reference proteome</keyword>
<dbReference type="AlphaFoldDB" id="A0A098MER1"/>
<feature type="transmembrane region" description="Helical" evidence="1">
    <location>
        <begin position="205"/>
        <end position="233"/>
    </location>
</feature>